<dbReference type="GO" id="GO:0046872">
    <property type="term" value="F:metal ion binding"/>
    <property type="evidence" value="ECO:0007669"/>
    <property type="project" value="UniProtKB-KW"/>
</dbReference>
<dbReference type="InterPro" id="IPR004294">
    <property type="entry name" value="Carotenoid_Oase"/>
</dbReference>
<dbReference type="OrthoDB" id="6636843at2"/>
<dbReference type="PANTHER" id="PTHR10543">
    <property type="entry name" value="BETA-CAROTENE DIOXYGENASE"/>
    <property type="match status" value="1"/>
</dbReference>
<dbReference type="STRING" id="497965.Cyan7822_4608"/>
<dbReference type="Proteomes" id="UP000008206">
    <property type="component" value="Chromosome"/>
</dbReference>
<dbReference type="EMBL" id="CP002198">
    <property type="protein sequence ID" value="ADN16516.1"/>
    <property type="molecule type" value="Genomic_DNA"/>
</dbReference>
<keyword evidence="3" id="KW-0560">Oxidoreductase</keyword>
<protein>
    <submittedName>
        <fullName evidence="6">Carotenoid oxygenase</fullName>
    </submittedName>
</protein>
<dbReference type="RefSeq" id="WP_013324558.1">
    <property type="nucleotide sequence ID" value="NC_014501.1"/>
</dbReference>
<evidence type="ECO:0000256" key="3">
    <source>
        <dbReference type="ARBA" id="ARBA00023002"/>
    </source>
</evidence>
<dbReference type="eggNOG" id="COG3670">
    <property type="taxonomic scope" value="Bacteria"/>
</dbReference>
<reference evidence="7" key="1">
    <citation type="journal article" date="2011" name="MBio">
        <title>Novel metabolic attributes of the genus Cyanothece, comprising a group of unicellular nitrogen-fixing Cyanobacteria.</title>
        <authorList>
            <person name="Bandyopadhyay A."/>
            <person name="Elvitigala T."/>
            <person name="Welsh E."/>
            <person name="Stockel J."/>
            <person name="Liberton M."/>
            <person name="Min H."/>
            <person name="Sherman L.A."/>
            <person name="Pakrasi H.B."/>
        </authorList>
    </citation>
    <scope>NUCLEOTIDE SEQUENCE [LARGE SCALE GENOMIC DNA]</scope>
    <source>
        <strain evidence="7">PCC 7822</strain>
    </source>
</reference>
<comment type="cofactor">
    <cofactor evidence="5">
        <name>Fe(2+)</name>
        <dbReference type="ChEBI" id="CHEBI:29033"/>
    </cofactor>
    <text evidence="5">Binds 1 Fe(2+) ion per subunit.</text>
</comment>
<name>E0UDT1_GLOV7</name>
<organism evidence="6 7">
    <name type="scientific">Gloeothece verrucosa (strain PCC 7822)</name>
    <name type="common">Cyanothece sp. (strain PCC 7822)</name>
    <dbReference type="NCBI Taxonomy" id="497965"/>
    <lineage>
        <taxon>Bacteria</taxon>
        <taxon>Bacillati</taxon>
        <taxon>Cyanobacteriota</taxon>
        <taxon>Cyanophyceae</taxon>
        <taxon>Oscillatoriophycideae</taxon>
        <taxon>Chroococcales</taxon>
        <taxon>Aphanothecaceae</taxon>
        <taxon>Gloeothece</taxon>
        <taxon>Gloeothece verrucosa</taxon>
    </lineage>
</organism>
<dbReference type="KEGG" id="cyj:Cyan7822_4608"/>
<accession>E0UDT1</accession>
<evidence type="ECO:0000313" key="6">
    <source>
        <dbReference type="EMBL" id="ADN16516.1"/>
    </source>
</evidence>
<keyword evidence="2 5" id="KW-0479">Metal-binding</keyword>
<comment type="similarity">
    <text evidence="1">Belongs to the carotenoid oxygenase family.</text>
</comment>
<evidence type="ECO:0000256" key="2">
    <source>
        <dbReference type="ARBA" id="ARBA00022723"/>
    </source>
</evidence>
<evidence type="ECO:0000256" key="1">
    <source>
        <dbReference type="ARBA" id="ARBA00006787"/>
    </source>
</evidence>
<dbReference type="GO" id="GO:0016121">
    <property type="term" value="P:carotene catabolic process"/>
    <property type="evidence" value="ECO:0007669"/>
    <property type="project" value="TreeGrafter"/>
</dbReference>
<feature type="binding site" evidence="5">
    <location>
        <position position="300"/>
    </location>
    <ligand>
        <name>Fe cation</name>
        <dbReference type="ChEBI" id="CHEBI:24875"/>
        <note>catalytic</note>
    </ligand>
</feature>
<evidence type="ECO:0000256" key="4">
    <source>
        <dbReference type="ARBA" id="ARBA00023004"/>
    </source>
</evidence>
<feature type="binding site" evidence="5">
    <location>
        <position position="187"/>
    </location>
    <ligand>
        <name>Fe cation</name>
        <dbReference type="ChEBI" id="CHEBI:24875"/>
        <note>catalytic</note>
    </ligand>
</feature>
<keyword evidence="4 5" id="KW-0408">Iron</keyword>
<dbReference type="AlphaFoldDB" id="E0UDT1"/>
<dbReference type="HOGENOM" id="CLU_016472_0_2_3"/>
<dbReference type="Pfam" id="PF03055">
    <property type="entry name" value="RPE65"/>
    <property type="match status" value="1"/>
</dbReference>
<evidence type="ECO:0000313" key="7">
    <source>
        <dbReference type="Proteomes" id="UP000008206"/>
    </source>
</evidence>
<sequence length="489" mass="56276">MKRREFLLSTLAALVAVETHPWRTNAQSVYKSSKKYPAWKSNNIFLQGINAPVFEEVDVDKVKITGQIPPDLEGMYVRNGPNPMYKPTTYNFPLEGDGMLHAFYFENGKVSYRNRWVQTRELAYKMFEGKEINELKFHNAANTNVIAYQGQLLALYEIGLPYQITPELETVGVWDFGGKLEQSMTAHPKIDSQTGELHFYRYSFFNAPYLHYYVANSQGKIIRTVPIEIPQPVLLHDMAITENHVIFFVCPLGFDFQQAKNTYNPLKWQPERGTKIILINRKNWKQSPIVIETEAFWVWHFMNAFEEEGNISVDFVYYPSMQLDGSVEAMMANSCNFQRLVINLAQKTVKSSALDDRNVEFPILDSRQLGKKYQFGYTVYLDKQEMLENKKPNYFSQLVQYDVINKTSKVHQLKAGCYVGEPAFAAKENGTSELDGYVLTLVYDENKQTSDLLILDPANFDKEPIATVHLPVRVPNGFHGNWISKKQIG</sequence>
<dbReference type="PANTHER" id="PTHR10543:SF89">
    <property type="entry name" value="CAROTENOID 9,10(9',10')-CLEAVAGE DIOXYGENASE 1"/>
    <property type="match status" value="1"/>
</dbReference>
<feature type="binding site" evidence="5">
    <location>
        <position position="236"/>
    </location>
    <ligand>
        <name>Fe cation</name>
        <dbReference type="ChEBI" id="CHEBI:24875"/>
        <note>catalytic</note>
    </ligand>
</feature>
<evidence type="ECO:0000256" key="5">
    <source>
        <dbReference type="PIRSR" id="PIRSR604294-1"/>
    </source>
</evidence>
<gene>
    <name evidence="6" type="ordered locus">Cyan7822_4608</name>
</gene>
<feature type="binding site" evidence="5">
    <location>
        <position position="479"/>
    </location>
    <ligand>
        <name>Fe cation</name>
        <dbReference type="ChEBI" id="CHEBI:24875"/>
        <note>catalytic</note>
    </ligand>
</feature>
<dbReference type="GO" id="GO:0010436">
    <property type="term" value="F:carotenoid dioxygenase activity"/>
    <property type="evidence" value="ECO:0007669"/>
    <property type="project" value="TreeGrafter"/>
</dbReference>
<proteinExistence type="inferred from homology"/>
<keyword evidence="7" id="KW-1185">Reference proteome</keyword>